<organism evidence="8 9">
    <name type="scientific">Salinicoccus hispanicus</name>
    <dbReference type="NCBI Taxonomy" id="157225"/>
    <lineage>
        <taxon>Bacteria</taxon>
        <taxon>Bacillati</taxon>
        <taxon>Bacillota</taxon>
        <taxon>Bacilli</taxon>
        <taxon>Bacillales</taxon>
        <taxon>Staphylococcaceae</taxon>
        <taxon>Salinicoccus</taxon>
    </lineage>
</organism>
<dbReference type="PROSITE" id="PS00629">
    <property type="entry name" value="IMP_1"/>
    <property type="match status" value="1"/>
</dbReference>
<dbReference type="InterPro" id="IPR000760">
    <property type="entry name" value="Inositol_monophosphatase-like"/>
</dbReference>
<feature type="binding site" evidence="7">
    <location>
        <position position="85"/>
    </location>
    <ligand>
        <name>Mg(2+)</name>
        <dbReference type="ChEBI" id="CHEBI:18420"/>
        <label>1</label>
        <note>catalytic</note>
    </ligand>
</feature>
<evidence type="ECO:0000256" key="4">
    <source>
        <dbReference type="ARBA" id="ARBA00022723"/>
    </source>
</evidence>
<feature type="binding site" evidence="7">
    <location>
        <position position="65"/>
    </location>
    <ligand>
        <name>Mg(2+)</name>
        <dbReference type="ChEBI" id="CHEBI:18420"/>
        <label>1</label>
        <note>catalytic</note>
    </ligand>
</feature>
<dbReference type="SUPFAM" id="SSF56655">
    <property type="entry name" value="Carbohydrate phosphatase"/>
    <property type="match status" value="1"/>
</dbReference>
<feature type="binding site" evidence="7">
    <location>
        <position position="83"/>
    </location>
    <ligand>
        <name>Mg(2+)</name>
        <dbReference type="ChEBI" id="CHEBI:18420"/>
        <label>1</label>
        <note>catalytic</note>
    </ligand>
</feature>
<evidence type="ECO:0000256" key="2">
    <source>
        <dbReference type="ARBA" id="ARBA00001946"/>
    </source>
</evidence>
<dbReference type="GO" id="GO:0046854">
    <property type="term" value="P:phosphatidylinositol phosphate biosynthetic process"/>
    <property type="evidence" value="ECO:0007669"/>
    <property type="project" value="InterPro"/>
</dbReference>
<evidence type="ECO:0000256" key="7">
    <source>
        <dbReference type="PIRSR" id="PIRSR600760-2"/>
    </source>
</evidence>
<evidence type="ECO:0000256" key="1">
    <source>
        <dbReference type="ARBA" id="ARBA00001033"/>
    </source>
</evidence>
<comment type="cofactor">
    <cofactor evidence="2 7">
        <name>Mg(2+)</name>
        <dbReference type="ChEBI" id="CHEBI:18420"/>
    </cofactor>
</comment>
<feature type="binding site" evidence="7">
    <location>
        <position position="208"/>
    </location>
    <ligand>
        <name>Mg(2+)</name>
        <dbReference type="ChEBI" id="CHEBI:18420"/>
        <label>1</label>
        <note>catalytic</note>
    </ligand>
</feature>
<dbReference type="CDD" id="cd01637">
    <property type="entry name" value="IMPase_like"/>
    <property type="match status" value="1"/>
</dbReference>
<evidence type="ECO:0000256" key="5">
    <source>
        <dbReference type="ARBA" id="ARBA00022801"/>
    </source>
</evidence>
<dbReference type="GO" id="GO:0006020">
    <property type="term" value="P:inositol metabolic process"/>
    <property type="evidence" value="ECO:0007669"/>
    <property type="project" value="TreeGrafter"/>
</dbReference>
<dbReference type="PROSITE" id="PS00630">
    <property type="entry name" value="IMP_2"/>
    <property type="match status" value="1"/>
</dbReference>
<comment type="catalytic activity">
    <reaction evidence="1">
        <text>a myo-inositol phosphate + H2O = myo-inositol + phosphate</text>
        <dbReference type="Rhea" id="RHEA:24056"/>
        <dbReference type="ChEBI" id="CHEBI:15377"/>
        <dbReference type="ChEBI" id="CHEBI:17268"/>
        <dbReference type="ChEBI" id="CHEBI:43474"/>
        <dbReference type="ChEBI" id="CHEBI:84139"/>
        <dbReference type="EC" id="3.1.3.25"/>
    </reaction>
</comment>
<keyword evidence="9" id="KW-1185">Reference proteome</keyword>
<evidence type="ECO:0000256" key="3">
    <source>
        <dbReference type="ARBA" id="ARBA00013106"/>
    </source>
</evidence>
<evidence type="ECO:0000313" key="8">
    <source>
        <dbReference type="EMBL" id="MXQ49763.1"/>
    </source>
</evidence>
<dbReference type="OrthoDB" id="9772456at2"/>
<accession>A0A6N8TVL4</accession>
<dbReference type="PANTHER" id="PTHR20854:SF4">
    <property type="entry name" value="INOSITOL-1-MONOPHOSPHATASE-RELATED"/>
    <property type="match status" value="1"/>
</dbReference>
<keyword evidence="6 7" id="KW-0460">Magnesium</keyword>
<keyword evidence="5" id="KW-0378">Hydrolase</keyword>
<reference evidence="8 9" key="1">
    <citation type="submission" date="2019-12" db="EMBL/GenBank/DDBJ databases">
        <title>Salinicoccus cyprini sp. nov., isolated from gastro-intestinal tract of mirror carp, Cyprinus carpio var. specularis, collected from Gobind Sagar Reservoir, Himachal Pradesh, India.</title>
        <authorList>
            <person name="Talwar C."/>
            <person name="Singh A.K."/>
            <person name="Lal R."/>
            <person name="Negi R.K."/>
        </authorList>
    </citation>
    <scope>NUCLEOTIDE SEQUENCE [LARGE SCALE GENOMIC DNA]</scope>
    <source>
        <strain evidence="8 9">J-82</strain>
    </source>
</reference>
<sequence>MEIYEFGQYLIKEAGEFVRSRMLEDFQVDSKLNPNDLVTDVDRETETFIYDRIHEMYPDHHIIGEEGHGTDIEDTSGVLWIVDPIDGTLNFVHQLQNFAISIGVYIDGKPGCGLILDVMNDTLYRAEAGKGAYKDDVRLDSIGNTELATSLVSLNPNWVIKDRIGSAFASVVEDARSTRSYGSAALDLAYTATGIVSATLFFRLHPWDYAAGMIIIDEVGGRTTNLLGEEIDILHKDSVLAANQSLHEELVQYFAHDEAFIEAHRHVHGEKK</sequence>
<dbReference type="PANTHER" id="PTHR20854">
    <property type="entry name" value="INOSITOL MONOPHOSPHATASE"/>
    <property type="match status" value="1"/>
</dbReference>
<protein>
    <recommendedName>
        <fullName evidence="3">inositol-phosphate phosphatase</fullName>
        <ecNumber evidence="3">3.1.3.25</ecNumber>
    </recommendedName>
</protein>
<gene>
    <name evidence="8" type="ORF">GQ671_00435</name>
</gene>
<dbReference type="GO" id="GO:0008934">
    <property type="term" value="F:inositol monophosphate 1-phosphatase activity"/>
    <property type="evidence" value="ECO:0007669"/>
    <property type="project" value="TreeGrafter"/>
</dbReference>
<comment type="caution">
    <text evidence="8">The sequence shown here is derived from an EMBL/GenBank/DDBJ whole genome shotgun (WGS) entry which is preliminary data.</text>
</comment>
<dbReference type="Pfam" id="PF00459">
    <property type="entry name" value="Inositol_P"/>
    <property type="match status" value="1"/>
</dbReference>
<proteinExistence type="predicted"/>
<dbReference type="GO" id="GO:0046872">
    <property type="term" value="F:metal ion binding"/>
    <property type="evidence" value="ECO:0007669"/>
    <property type="project" value="UniProtKB-KW"/>
</dbReference>
<keyword evidence="4 7" id="KW-0479">Metal-binding</keyword>
<dbReference type="InterPro" id="IPR020550">
    <property type="entry name" value="Inositol_monophosphatase_CS"/>
</dbReference>
<dbReference type="EMBL" id="WUUK01000001">
    <property type="protein sequence ID" value="MXQ49763.1"/>
    <property type="molecule type" value="Genomic_DNA"/>
</dbReference>
<dbReference type="Gene3D" id="3.30.540.10">
    <property type="entry name" value="Fructose-1,6-Bisphosphatase, subunit A, domain 1"/>
    <property type="match status" value="1"/>
</dbReference>
<dbReference type="PRINTS" id="PR00377">
    <property type="entry name" value="IMPHPHTASES"/>
</dbReference>
<evidence type="ECO:0000256" key="6">
    <source>
        <dbReference type="ARBA" id="ARBA00022842"/>
    </source>
</evidence>
<dbReference type="Gene3D" id="3.40.190.80">
    <property type="match status" value="1"/>
</dbReference>
<dbReference type="EC" id="3.1.3.25" evidence="3"/>
<dbReference type="RefSeq" id="WP_160651016.1">
    <property type="nucleotide sequence ID" value="NZ_JBHRWU010000001.1"/>
</dbReference>
<evidence type="ECO:0000313" key="9">
    <source>
        <dbReference type="Proteomes" id="UP000436284"/>
    </source>
</evidence>
<dbReference type="AlphaFoldDB" id="A0A6N8TVL4"/>
<dbReference type="Proteomes" id="UP000436284">
    <property type="component" value="Unassembled WGS sequence"/>
</dbReference>
<dbReference type="GO" id="GO:0007165">
    <property type="term" value="P:signal transduction"/>
    <property type="evidence" value="ECO:0007669"/>
    <property type="project" value="TreeGrafter"/>
</dbReference>
<feature type="binding site" evidence="7">
    <location>
        <position position="86"/>
    </location>
    <ligand>
        <name>Mg(2+)</name>
        <dbReference type="ChEBI" id="CHEBI:18420"/>
        <label>1</label>
        <note>catalytic</note>
    </ligand>
</feature>
<name>A0A6N8TVL4_9STAP</name>
<dbReference type="FunFam" id="3.30.540.10:FF:000003">
    <property type="entry name" value="Inositol-1-monophosphatase"/>
    <property type="match status" value="1"/>
</dbReference>
<dbReference type="InterPro" id="IPR020583">
    <property type="entry name" value="Inositol_monoP_metal-BS"/>
</dbReference>